<proteinExistence type="predicted"/>
<reference evidence="1" key="1">
    <citation type="journal article" date="2020" name="Stud. Mycol.">
        <title>101 Dothideomycetes genomes: a test case for predicting lifestyles and emergence of pathogens.</title>
        <authorList>
            <person name="Haridas S."/>
            <person name="Albert R."/>
            <person name="Binder M."/>
            <person name="Bloem J."/>
            <person name="Labutti K."/>
            <person name="Salamov A."/>
            <person name="Andreopoulos B."/>
            <person name="Baker S."/>
            <person name="Barry K."/>
            <person name="Bills G."/>
            <person name="Bluhm B."/>
            <person name="Cannon C."/>
            <person name="Castanera R."/>
            <person name="Culley D."/>
            <person name="Daum C."/>
            <person name="Ezra D."/>
            <person name="Gonzalez J."/>
            <person name="Henrissat B."/>
            <person name="Kuo A."/>
            <person name="Liang C."/>
            <person name="Lipzen A."/>
            <person name="Lutzoni F."/>
            <person name="Magnuson J."/>
            <person name="Mondo S."/>
            <person name="Nolan M."/>
            <person name="Ohm R."/>
            <person name="Pangilinan J."/>
            <person name="Park H.-J."/>
            <person name="Ramirez L."/>
            <person name="Alfaro M."/>
            <person name="Sun H."/>
            <person name="Tritt A."/>
            <person name="Yoshinaga Y."/>
            <person name="Zwiers L.-H."/>
            <person name="Turgeon B."/>
            <person name="Goodwin S."/>
            <person name="Spatafora J."/>
            <person name="Crous P."/>
            <person name="Grigoriev I."/>
        </authorList>
    </citation>
    <scope>NUCLEOTIDE SEQUENCE</scope>
    <source>
        <strain evidence="1">CBS 122367</strain>
    </source>
</reference>
<dbReference type="AlphaFoldDB" id="A0A6G1JLA8"/>
<evidence type="ECO:0000313" key="2">
    <source>
        <dbReference type="Proteomes" id="UP000799291"/>
    </source>
</evidence>
<evidence type="ECO:0000313" key="1">
    <source>
        <dbReference type="EMBL" id="KAF2691357.1"/>
    </source>
</evidence>
<accession>A0A6G1JLA8</accession>
<dbReference type="Proteomes" id="UP000799291">
    <property type="component" value="Unassembled WGS sequence"/>
</dbReference>
<gene>
    <name evidence="1" type="ORF">K458DRAFT_70936</name>
</gene>
<organism evidence="1 2">
    <name type="scientific">Lentithecium fluviatile CBS 122367</name>
    <dbReference type="NCBI Taxonomy" id="1168545"/>
    <lineage>
        <taxon>Eukaryota</taxon>
        <taxon>Fungi</taxon>
        <taxon>Dikarya</taxon>
        <taxon>Ascomycota</taxon>
        <taxon>Pezizomycotina</taxon>
        <taxon>Dothideomycetes</taxon>
        <taxon>Pleosporomycetidae</taxon>
        <taxon>Pleosporales</taxon>
        <taxon>Massarineae</taxon>
        <taxon>Lentitheciaceae</taxon>
        <taxon>Lentithecium</taxon>
    </lineage>
</organism>
<dbReference type="EMBL" id="MU005570">
    <property type="protein sequence ID" value="KAF2691357.1"/>
    <property type="molecule type" value="Genomic_DNA"/>
</dbReference>
<protein>
    <submittedName>
        <fullName evidence="1">Uncharacterized protein</fullName>
    </submittedName>
</protein>
<keyword evidence="2" id="KW-1185">Reference proteome</keyword>
<sequence>MRNMRREYEVMLASMAEGRGLVGQCEAGRRSEWRGYGRLAGDGIEPVGARCESRSLCGPAMFLGVAHVLVGLQVSCGRCGSW</sequence>
<name>A0A6G1JLA8_9PLEO</name>